<comment type="caution">
    <text evidence="1">The sequence shown here is derived from an EMBL/GenBank/DDBJ whole genome shotgun (WGS) entry which is preliminary data.</text>
</comment>
<protein>
    <submittedName>
        <fullName evidence="1">Uncharacterized protein</fullName>
    </submittedName>
</protein>
<keyword evidence="2" id="KW-1185">Reference proteome</keyword>
<gene>
    <name evidence="1" type="ORF">HGRIS_001381</name>
</gene>
<name>A0ABR3JPB8_9AGAR</name>
<accession>A0ABR3JPB8</accession>
<dbReference type="Proteomes" id="UP001556367">
    <property type="component" value="Unassembled WGS sequence"/>
</dbReference>
<proteinExistence type="predicted"/>
<reference evidence="2" key="1">
    <citation type="submission" date="2024-06" db="EMBL/GenBank/DDBJ databases">
        <title>Multi-omics analyses provide insights into the biosynthesis of the anticancer antibiotic pleurotin in Hohenbuehelia grisea.</title>
        <authorList>
            <person name="Weaver J.A."/>
            <person name="Alberti F."/>
        </authorList>
    </citation>
    <scope>NUCLEOTIDE SEQUENCE [LARGE SCALE GENOMIC DNA]</scope>
    <source>
        <strain evidence="2">T-177</strain>
    </source>
</reference>
<sequence length="105" mass="11463">MLFVSLRTISWMQASLRVWKCTKENADRVVEISESVIFYSGAKTSPVIELVVLNDIALDTPVSEALFGSSRSLQRLSVTDGTSGPHILVICPKPALIWGPAMRGC</sequence>
<organism evidence="1 2">
    <name type="scientific">Hohenbuehelia grisea</name>
    <dbReference type="NCBI Taxonomy" id="104357"/>
    <lineage>
        <taxon>Eukaryota</taxon>
        <taxon>Fungi</taxon>
        <taxon>Dikarya</taxon>
        <taxon>Basidiomycota</taxon>
        <taxon>Agaricomycotina</taxon>
        <taxon>Agaricomycetes</taxon>
        <taxon>Agaricomycetidae</taxon>
        <taxon>Agaricales</taxon>
        <taxon>Pleurotineae</taxon>
        <taxon>Pleurotaceae</taxon>
        <taxon>Hohenbuehelia</taxon>
    </lineage>
</organism>
<evidence type="ECO:0000313" key="1">
    <source>
        <dbReference type="EMBL" id="KAL0957597.1"/>
    </source>
</evidence>
<dbReference type="EMBL" id="JASNQZ010000005">
    <property type="protein sequence ID" value="KAL0957597.1"/>
    <property type="molecule type" value="Genomic_DNA"/>
</dbReference>
<evidence type="ECO:0000313" key="2">
    <source>
        <dbReference type="Proteomes" id="UP001556367"/>
    </source>
</evidence>